<name>A0AAD9RD74_9HYME</name>
<feature type="region of interest" description="Disordered" evidence="1">
    <location>
        <begin position="93"/>
        <end position="117"/>
    </location>
</feature>
<evidence type="ECO:0000256" key="1">
    <source>
        <dbReference type="SAM" id="MobiDB-lite"/>
    </source>
</evidence>
<feature type="compositionally biased region" description="Basic and acidic residues" evidence="1">
    <location>
        <begin position="146"/>
        <end position="157"/>
    </location>
</feature>
<feature type="region of interest" description="Disordered" evidence="1">
    <location>
        <begin position="146"/>
        <end position="192"/>
    </location>
</feature>
<dbReference type="AlphaFoldDB" id="A0AAD9RD74"/>
<organism evidence="2 3">
    <name type="scientific">Odynerus spinipes</name>
    <dbReference type="NCBI Taxonomy" id="1348599"/>
    <lineage>
        <taxon>Eukaryota</taxon>
        <taxon>Metazoa</taxon>
        <taxon>Ecdysozoa</taxon>
        <taxon>Arthropoda</taxon>
        <taxon>Hexapoda</taxon>
        <taxon>Insecta</taxon>
        <taxon>Pterygota</taxon>
        <taxon>Neoptera</taxon>
        <taxon>Endopterygota</taxon>
        <taxon>Hymenoptera</taxon>
        <taxon>Apocrita</taxon>
        <taxon>Aculeata</taxon>
        <taxon>Vespoidea</taxon>
        <taxon>Vespidae</taxon>
        <taxon>Eumeninae</taxon>
        <taxon>Odynerus</taxon>
    </lineage>
</organism>
<gene>
    <name evidence="2" type="ORF">KPH14_003419</name>
</gene>
<protein>
    <submittedName>
        <fullName evidence="2">Uncharacterized protein</fullName>
    </submittedName>
</protein>
<evidence type="ECO:0000313" key="3">
    <source>
        <dbReference type="Proteomes" id="UP001258017"/>
    </source>
</evidence>
<reference evidence="2" key="2">
    <citation type="journal article" date="2023" name="Commun. Biol.">
        <title>Intrasexual cuticular hydrocarbon dimorphism in a wasp sheds light on hydrocarbon biosynthesis genes in Hymenoptera.</title>
        <authorList>
            <person name="Moris V.C."/>
            <person name="Podsiadlowski L."/>
            <person name="Martin S."/>
            <person name="Oeyen J.P."/>
            <person name="Donath A."/>
            <person name="Petersen M."/>
            <person name="Wilbrandt J."/>
            <person name="Misof B."/>
            <person name="Liedtke D."/>
            <person name="Thamm M."/>
            <person name="Scheiner R."/>
            <person name="Schmitt T."/>
            <person name="Niehuis O."/>
        </authorList>
    </citation>
    <scope>NUCLEOTIDE SEQUENCE</scope>
    <source>
        <strain evidence="2">GBR_01_08_01A</strain>
    </source>
</reference>
<comment type="caution">
    <text evidence="2">The sequence shown here is derived from an EMBL/GenBank/DDBJ whole genome shotgun (WGS) entry which is preliminary data.</text>
</comment>
<evidence type="ECO:0000313" key="2">
    <source>
        <dbReference type="EMBL" id="KAK2577285.1"/>
    </source>
</evidence>
<accession>A0AAD9RD74</accession>
<reference evidence="2" key="1">
    <citation type="submission" date="2021-08" db="EMBL/GenBank/DDBJ databases">
        <authorList>
            <person name="Misof B."/>
            <person name="Oliver O."/>
            <person name="Podsiadlowski L."/>
            <person name="Donath A."/>
            <person name="Peters R."/>
            <person name="Mayer C."/>
            <person name="Rust J."/>
            <person name="Gunkel S."/>
            <person name="Lesny P."/>
            <person name="Martin S."/>
            <person name="Oeyen J.P."/>
            <person name="Petersen M."/>
            <person name="Panagiotis P."/>
            <person name="Wilbrandt J."/>
            <person name="Tanja T."/>
        </authorList>
    </citation>
    <scope>NUCLEOTIDE SEQUENCE</scope>
    <source>
        <strain evidence="2">GBR_01_08_01A</strain>
        <tissue evidence="2">Thorax + abdomen</tissue>
    </source>
</reference>
<dbReference type="Proteomes" id="UP001258017">
    <property type="component" value="Unassembled WGS sequence"/>
</dbReference>
<sequence>MSSLLTVADIQEFYELTLLDESKSVQQKTAETNRIAAKWEASDGPITPTFAQNDDGPASAFPLTQTLLNIYGRRSSRPDVPGPVDEIQKTRYNTGGAEEQLPPPPSPPQLKEATQLDGVPRPNSVERILHSDTAQHILTSHETLNKSHDSWQGHDGDQAVVEYQDYWSRGENDEEEQESVGGRKCKDAERRE</sequence>
<proteinExistence type="predicted"/>
<dbReference type="EMBL" id="JAIFRP010004357">
    <property type="protein sequence ID" value="KAK2577285.1"/>
    <property type="molecule type" value="Genomic_DNA"/>
</dbReference>
<keyword evidence="3" id="KW-1185">Reference proteome</keyword>